<dbReference type="GO" id="GO:0019700">
    <property type="term" value="P:organic phosphonate catabolic process"/>
    <property type="evidence" value="ECO:0007669"/>
    <property type="project" value="InterPro"/>
</dbReference>
<gene>
    <name evidence="1" type="ORF">KO353_03190</name>
</gene>
<reference evidence="1" key="1">
    <citation type="submission" date="2021-06" db="EMBL/GenBank/DDBJ databases">
        <title>Elioraea tepida, sp. nov., a moderately thermophilic aerobic anoxygenic phototrophic bacterium isolated from an alkaline siliceous hot spring mat community in Yellowstone National Park, WY, USA.</title>
        <authorList>
            <person name="Saini M.K."/>
            <person name="Yoshida S."/>
            <person name="Sebastian A."/>
            <person name="Hirose S."/>
            <person name="Hara E."/>
            <person name="Tamaki H."/>
            <person name="Soulier N.T."/>
            <person name="Albert I."/>
            <person name="Hanada S."/>
            <person name="Bryant D.A."/>
            <person name="Tank M."/>
        </authorList>
    </citation>
    <scope>NUCLEOTIDE SEQUENCE</scope>
    <source>
        <strain evidence="1">MS-P2</strain>
    </source>
</reference>
<protein>
    <submittedName>
        <fullName evidence="1">Alpha-D-ribose 1-methylphosphonate 5-triphosphate diphosphatase</fullName>
        <ecNumber evidence="1">3.6.1.63</ecNumber>
    </submittedName>
</protein>
<dbReference type="NCBIfam" id="NF011987">
    <property type="entry name" value="PRK15446.2-3"/>
    <property type="match status" value="1"/>
</dbReference>
<dbReference type="EC" id="3.6.1.63" evidence="1"/>
<dbReference type="KEGG" id="elio:KO353_03190"/>
<organism evidence="1 2">
    <name type="scientific">Elioraea tepida</name>
    <dbReference type="NCBI Taxonomy" id="2843330"/>
    <lineage>
        <taxon>Bacteria</taxon>
        <taxon>Pseudomonadati</taxon>
        <taxon>Pseudomonadota</taxon>
        <taxon>Alphaproteobacteria</taxon>
        <taxon>Acetobacterales</taxon>
        <taxon>Elioraeaceae</taxon>
        <taxon>Elioraea</taxon>
    </lineage>
</organism>
<keyword evidence="1" id="KW-0378">Hydrolase</keyword>
<dbReference type="NCBIfam" id="NF011984">
    <property type="entry name" value="PRK15446.1-5"/>
    <property type="match status" value="1"/>
</dbReference>
<dbReference type="NCBIfam" id="TIGR02318">
    <property type="entry name" value="phosphono_phnM"/>
    <property type="match status" value="1"/>
</dbReference>
<dbReference type="GO" id="GO:0016787">
    <property type="term" value="F:hydrolase activity"/>
    <property type="evidence" value="ECO:0007669"/>
    <property type="project" value="UniProtKB-KW"/>
</dbReference>
<dbReference type="InterPro" id="IPR012696">
    <property type="entry name" value="PhnM"/>
</dbReference>
<dbReference type="AlphaFoldDB" id="A0A975U2Q6"/>
<keyword evidence="2" id="KW-1185">Reference proteome</keyword>
<dbReference type="NCBIfam" id="NF011990">
    <property type="entry name" value="PRK15446.2-6"/>
    <property type="match status" value="1"/>
</dbReference>
<dbReference type="Proteomes" id="UP000694001">
    <property type="component" value="Chromosome"/>
</dbReference>
<evidence type="ECO:0000313" key="1">
    <source>
        <dbReference type="EMBL" id="QXM25265.1"/>
    </source>
</evidence>
<dbReference type="InterPro" id="IPR051781">
    <property type="entry name" value="Metallo-dep_Hydrolase"/>
</dbReference>
<dbReference type="PANTHER" id="PTHR43135">
    <property type="entry name" value="ALPHA-D-RIBOSE 1-METHYLPHOSPHONATE 5-TRIPHOSPHATE DIPHOSPHATASE"/>
    <property type="match status" value="1"/>
</dbReference>
<accession>A0A975U2Q6</accession>
<dbReference type="PIRSF" id="PIRSF038971">
    <property type="entry name" value="PhnM"/>
    <property type="match status" value="1"/>
</dbReference>
<dbReference type="EMBL" id="CP076448">
    <property type="protein sequence ID" value="QXM25265.1"/>
    <property type="molecule type" value="Genomic_DNA"/>
</dbReference>
<dbReference type="RefSeq" id="WP_218286321.1">
    <property type="nucleotide sequence ID" value="NZ_CP076448.1"/>
</dbReference>
<proteinExistence type="predicted"/>
<name>A0A975U2Q6_9PROT</name>
<dbReference type="PANTHER" id="PTHR43135:SF3">
    <property type="entry name" value="ALPHA-D-RIBOSE 1-METHYLPHOSPHONATE 5-TRIPHOSPHATE DIPHOSPHATASE"/>
    <property type="match status" value="1"/>
</dbReference>
<sequence>MSGEVVLTNARIVAPDEVFDGTVVLRAGRIAHIDQGRSQLPTAQDLEGDLLLPGLVDVHTDNLEKHMMPRPGVRWSSRAALLAHDAQVAAAGITTVLDALCVGEVEHADQRDQMFREGVAELRALAPRGLLRAEHLLHIRCEISVEGMQESFALVADDPLVRMVSLMDHTPGVGQFADIEKFKRKNAKSLGMSEAEAEAYIARRWAMRARVRDANRAAILEAVAGRGIPLASHDDRTAEEVEEWASAGIGISEFPVTAEAAHAARALGMGIVAGAPNVVRGGSHSGNVRAADLIREDLVDVLASDYVPAAMLNAAFLLHDRLHLPLPQAVATVTRKPALMVGLDDRGAIAPDLRADLVQVHLADGHPLVRQVWREGRRIA</sequence>
<evidence type="ECO:0000313" key="2">
    <source>
        <dbReference type="Proteomes" id="UP000694001"/>
    </source>
</evidence>